<keyword evidence="1" id="KW-0812">Transmembrane</keyword>
<sequence>MSRQPNLPRQVSPALKALMLVPLALAAGYVFLTLTFLSDSTASFFAWRMSPVTAALVGAAYGGSCAMLALAVRARQWVRVRVAVTASSLFMLLMLGACLLGRGTLQLTGGAAFAVLAAWVWLAVHAAAPLIGLVALAAQWRVKGGEPPRPPRLPWWVAAPVIGNGSVVTAVGLVLYALPGPAVRHWPWEVSALDVRVIGAWCLAFGAALLLSWREAELRRVRNGMAALVGTGVLGLAGLVRFADEVSWSSPGAWAVVLVLLTFTGLGLSGVGVSVLLDPPEVPGAPGAPEPPVVRRARTA</sequence>
<organism evidence="2 3">
    <name type="scientific">Kitasatospora atroaurantiaca</name>
    <dbReference type="NCBI Taxonomy" id="285545"/>
    <lineage>
        <taxon>Bacteria</taxon>
        <taxon>Bacillati</taxon>
        <taxon>Actinomycetota</taxon>
        <taxon>Actinomycetes</taxon>
        <taxon>Kitasatosporales</taxon>
        <taxon>Streptomycetaceae</taxon>
        <taxon>Kitasatospora</taxon>
    </lineage>
</organism>
<dbReference type="AlphaFoldDB" id="A0A561EYD2"/>
<dbReference type="Proteomes" id="UP000318416">
    <property type="component" value="Unassembled WGS sequence"/>
</dbReference>
<proteinExistence type="predicted"/>
<feature type="transmembrane region" description="Helical" evidence="1">
    <location>
        <begin position="12"/>
        <end position="32"/>
    </location>
</feature>
<keyword evidence="1" id="KW-0472">Membrane</keyword>
<comment type="caution">
    <text evidence="2">The sequence shown here is derived from an EMBL/GenBank/DDBJ whole genome shotgun (WGS) entry which is preliminary data.</text>
</comment>
<keyword evidence="3" id="KW-1185">Reference proteome</keyword>
<feature type="transmembrane region" description="Helical" evidence="1">
    <location>
        <begin position="84"/>
        <end position="105"/>
    </location>
</feature>
<dbReference type="RefSeq" id="WP_145795083.1">
    <property type="nucleotide sequence ID" value="NZ_BAAABR010000047.1"/>
</dbReference>
<feature type="transmembrane region" description="Helical" evidence="1">
    <location>
        <begin position="156"/>
        <end position="178"/>
    </location>
</feature>
<name>A0A561EYD2_9ACTN</name>
<feature type="transmembrane region" description="Helical" evidence="1">
    <location>
        <begin position="225"/>
        <end position="243"/>
    </location>
</feature>
<accession>A0A561EYD2</accession>
<evidence type="ECO:0000313" key="3">
    <source>
        <dbReference type="Proteomes" id="UP000318416"/>
    </source>
</evidence>
<feature type="transmembrane region" description="Helical" evidence="1">
    <location>
        <begin position="190"/>
        <end position="213"/>
    </location>
</feature>
<dbReference type="OrthoDB" id="3872169at2"/>
<reference evidence="2 3" key="1">
    <citation type="submission" date="2019-06" db="EMBL/GenBank/DDBJ databases">
        <title>Sequencing the genomes of 1000 actinobacteria strains.</title>
        <authorList>
            <person name="Klenk H.-P."/>
        </authorList>
    </citation>
    <scope>NUCLEOTIDE SEQUENCE [LARGE SCALE GENOMIC DNA]</scope>
    <source>
        <strain evidence="2 3">DSM 41649</strain>
    </source>
</reference>
<keyword evidence="1" id="KW-1133">Transmembrane helix</keyword>
<feature type="transmembrane region" description="Helical" evidence="1">
    <location>
        <begin position="255"/>
        <end position="277"/>
    </location>
</feature>
<evidence type="ECO:0000313" key="2">
    <source>
        <dbReference type="EMBL" id="TWE20620.1"/>
    </source>
</evidence>
<gene>
    <name evidence="2" type="ORF">FB465_5774</name>
</gene>
<evidence type="ECO:0000256" key="1">
    <source>
        <dbReference type="SAM" id="Phobius"/>
    </source>
</evidence>
<protein>
    <submittedName>
        <fullName evidence="2">Uncharacterized protein</fullName>
    </submittedName>
</protein>
<dbReference type="EMBL" id="VIVR01000001">
    <property type="protein sequence ID" value="TWE20620.1"/>
    <property type="molecule type" value="Genomic_DNA"/>
</dbReference>
<feature type="transmembrane region" description="Helical" evidence="1">
    <location>
        <begin position="111"/>
        <end position="136"/>
    </location>
</feature>
<feature type="transmembrane region" description="Helical" evidence="1">
    <location>
        <begin position="52"/>
        <end position="72"/>
    </location>
</feature>